<evidence type="ECO:0000313" key="2">
    <source>
        <dbReference type="Proteomes" id="UP001324287"/>
    </source>
</evidence>
<accession>A0ABZ1B0U9</accession>
<protein>
    <submittedName>
        <fullName evidence="1">Uncharacterized protein</fullName>
    </submittedName>
</protein>
<organism evidence="1 2">
    <name type="scientific">Blastococcus brunescens</name>
    <dbReference type="NCBI Taxonomy" id="1564165"/>
    <lineage>
        <taxon>Bacteria</taxon>
        <taxon>Bacillati</taxon>
        <taxon>Actinomycetota</taxon>
        <taxon>Actinomycetes</taxon>
        <taxon>Geodermatophilales</taxon>
        <taxon>Geodermatophilaceae</taxon>
        <taxon>Blastococcus</taxon>
    </lineage>
</organism>
<evidence type="ECO:0000313" key="1">
    <source>
        <dbReference type="EMBL" id="WRL62959.1"/>
    </source>
</evidence>
<reference evidence="1 2" key="1">
    <citation type="submission" date="2023-12" db="EMBL/GenBank/DDBJ databases">
        <title>Blastococcus brunescens sp. nov., an actonobacterium isolated from sandstone collected in sahara desert.</title>
        <authorList>
            <person name="Gtari M."/>
            <person name="Ghodhbane F."/>
        </authorList>
    </citation>
    <scope>NUCLEOTIDE SEQUENCE [LARGE SCALE GENOMIC DNA]</scope>
    <source>
        <strain evidence="1 2">BMG 8361</strain>
    </source>
</reference>
<dbReference type="EMBL" id="CP141261">
    <property type="protein sequence ID" value="WRL62959.1"/>
    <property type="molecule type" value="Genomic_DNA"/>
</dbReference>
<proteinExistence type="predicted"/>
<dbReference type="RefSeq" id="WP_324274308.1">
    <property type="nucleotide sequence ID" value="NZ_CP141261.1"/>
</dbReference>
<name>A0ABZ1B0U9_9ACTN</name>
<sequence>MPGDMFGSSAAVSPDGSMVAVTWGLGATVLDTRTREVISQVTLPAGEGTPRPAST</sequence>
<dbReference type="Proteomes" id="UP001324287">
    <property type="component" value="Chromosome"/>
</dbReference>
<keyword evidence="2" id="KW-1185">Reference proteome</keyword>
<gene>
    <name evidence="1" type="ORF">U6N30_24350</name>
</gene>